<keyword evidence="2" id="KW-0238">DNA-binding</keyword>
<dbReference type="Proteomes" id="UP001589854">
    <property type="component" value="Unassembled WGS sequence"/>
</dbReference>
<dbReference type="RefSeq" id="WP_378938599.1">
    <property type="nucleotide sequence ID" value="NZ_JBHLVO010000034.1"/>
</dbReference>
<keyword evidence="3" id="KW-0804">Transcription</keyword>
<evidence type="ECO:0000313" key="5">
    <source>
        <dbReference type="EMBL" id="MFC0274396.1"/>
    </source>
</evidence>
<name>A0ABV6GL44_9BACI</name>
<dbReference type="SUPFAM" id="SSF48008">
    <property type="entry name" value="GntR ligand-binding domain-like"/>
    <property type="match status" value="1"/>
</dbReference>
<dbReference type="InterPro" id="IPR036390">
    <property type="entry name" value="WH_DNA-bd_sf"/>
</dbReference>
<reference evidence="5 6" key="1">
    <citation type="submission" date="2024-09" db="EMBL/GenBank/DDBJ databases">
        <authorList>
            <person name="Sun Q."/>
            <person name="Mori K."/>
        </authorList>
    </citation>
    <scope>NUCLEOTIDE SEQUENCE [LARGE SCALE GENOMIC DNA]</scope>
    <source>
        <strain evidence="5 6">CCM 7228</strain>
    </source>
</reference>
<protein>
    <submittedName>
        <fullName evidence="5">GntR family transcriptional regulator</fullName>
    </submittedName>
</protein>
<dbReference type="InterPro" id="IPR011711">
    <property type="entry name" value="GntR_C"/>
</dbReference>
<dbReference type="SMART" id="SM00345">
    <property type="entry name" value="HTH_GNTR"/>
    <property type="match status" value="1"/>
</dbReference>
<dbReference type="Gene3D" id="1.20.120.530">
    <property type="entry name" value="GntR ligand-binding domain-like"/>
    <property type="match status" value="1"/>
</dbReference>
<evidence type="ECO:0000256" key="2">
    <source>
        <dbReference type="ARBA" id="ARBA00023125"/>
    </source>
</evidence>
<comment type="caution">
    <text evidence="5">The sequence shown here is derived from an EMBL/GenBank/DDBJ whole genome shotgun (WGS) entry which is preliminary data.</text>
</comment>
<dbReference type="PROSITE" id="PS50949">
    <property type="entry name" value="HTH_GNTR"/>
    <property type="match status" value="1"/>
</dbReference>
<dbReference type="Gene3D" id="1.10.10.10">
    <property type="entry name" value="Winged helix-like DNA-binding domain superfamily/Winged helix DNA-binding domain"/>
    <property type="match status" value="1"/>
</dbReference>
<dbReference type="InterPro" id="IPR008920">
    <property type="entry name" value="TF_FadR/GntR_C"/>
</dbReference>
<organism evidence="5 6">
    <name type="scientific">Metabacillus herbersteinensis</name>
    <dbReference type="NCBI Taxonomy" id="283816"/>
    <lineage>
        <taxon>Bacteria</taxon>
        <taxon>Bacillati</taxon>
        <taxon>Bacillota</taxon>
        <taxon>Bacilli</taxon>
        <taxon>Bacillales</taxon>
        <taxon>Bacillaceae</taxon>
        <taxon>Metabacillus</taxon>
    </lineage>
</organism>
<dbReference type="InterPro" id="IPR000524">
    <property type="entry name" value="Tscrpt_reg_HTH_GntR"/>
</dbReference>
<sequence>MEINIVQPLYQQVYREFKKLILTGQIPPGEKIVMSKLAEQYKISRTPLREALRQLQNEGLITQDHSIMKVVELNKNDFLELCHCRLVLEKEVVRLMVNEITKDALEKVYEVLMKSKQAIEDGDSFKVLELNAQFHELLIINCSNQHLVQLLDHTRSLLLIYRAKINKKPQYNLEIFQEHLKLFEAIKSRDIDQSVLEVESHLLNDQKRGLDFFQ</sequence>
<dbReference type="PRINTS" id="PR00035">
    <property type="entry name" value="HTHGNTR"/>
</dbReference>
<dbReference type="PANTHER" id="PTHR43537:SF5">
    <property type="entry name" value="UXU OPERON TRANSCRIPTIONAL REGULATOR"/>
    <property type="match status" value="1"/>
</dbReference>
<evidence type="ECO:0000313" key="6">
    <source>
        <dbReference type="Proteomes" id="UP001589854"/>
    </source>
</evidence>
<dbReference type="EMBL" id="JBHLVO010000034">
    <property type="protein sequence ID" value="MFC0274396.1"/>
    <property type="molecule type" value="Genomic_DNA"/>
</dbReference>
<gene>
    <name evidence="5" type="ORF">ACFFIX_23910</name>
</gene>
<evidence type="ECO:0000259" key="4">
    <source>
        <dbReference type="PROSITE" id="PS50949"/>
    </source>
</evidence>
<dbReference type="InterPro" id="IPR036388">
    <property type="entry name" value="WH-like_DNA-bd_sf"/>
</dbReference>
<dbReference type="Pfam" id="PF00392">
    <property type="entry name" value="GntR"/>
    <property type="match status" value="1"/>
</dbReference>
<feature type="domain" description="HTH gntR-type" evidence="4">
    <location>
        <begin position="7"/>
        <end position="74"/>
    </location>
</feature>
<evidence type="ECO:0000256" key="3">
    <source>
        <dbReference type="ARBA" id="ARBA00023163"/>
    </source>
</evidence>
<proteinExistence type="predicted"/>
<dbReference type="PANTHER" id="PTHR43537">
    <property type="entry name" value="TRANSCRIPTIONAL REGULATOR, GNTR FAMILY"/>
    <property type="match status" value="1"/>
</dbReference>
<dbReference type="CDD" id="cd07377">
    <property type="entry name" value="WHTH_GntR"/>
    <property type="match status" value="1"/>
</dbReference>
<dbReference type="SMART" id="SM00895">
    <property type="entry name" value="FCD"/>
    <property type="match status" value="1"/>
</dbReference>
<dbReference type="Pfam" id="PF07729">
    <property type="entry name" value="FCD"/>
    <property type="match status" value="1"/>
</dbReference>
<keyword evidence="6" id="KW-1185">Reference proteome</keyword>
<keyword evidence="1" id="KW-0805">Transcription regulation</keyword>
<evidence type="ECO:0000256" key="1">
    <source>
        <dbReference type="ARBA" id="ARBA00023015"/>
    </source>
</evidence>
<dbReference type="SUPFAM" id="SSF46785">
    <property type="entry name" value="Winged helix' DNA-binding domain"/>
    <property type="match status" value="1"/>
</dbReference>
<accession>A0ABV6GL44</accession>